<dbReference type="EMBL" id="ALPT02000040">
    <property type="protein sequence ID" value="KGA96981.1"/>
    <property type="molecule type" value="Genomic_DNA"/>
</dbReference>
<dbReference type="STRING" id="1218173.BALCAV_0212850"/>
<dbReference type="Proteomes" id="UP000002754">
    <property type="component" value="Unassembled WGS sequence"/>
</dbReference>
<dbReference type="Proteomes" id="UP000297014">
    <property type="component" value="Unassembled WGS sequence"/>
</dbReference>
<gene>
    <name evidence="2" type="ORF">AJ85_11825</name>
    <name evidence="1" type="ORF">BALCAV_0212850</name>
</gene>
<protein>
    <submittedName>
        <fullName evidence="1">Uncharacterized protein</fullName>
    </submittedName>
</protein>
<dbReference type="AlphaFoldDB" id="A0A094WJG6"/>
<reference evidence="2 4" key="2">
    <citation type="submission" date="2014-01" db="EMBL/GenBank/DDBJ databases">
        <title>Draft genome sequencing of Bacillus alcalophilus CGMCC 1.3604.</title>
        <authorList>
            <person name="Yang J."/>
            <person name="Diao L."/>
            <person name="Yang S."/>
        </authorList>
    </citation>
    <scope>NUCLEOTIDE SEQUENCE [LARGE SCALE GENOMIC DNA]</scope>
    <source>
        <strain evidence="2 4">CGMCC 1.3604</strain>
    </source>
</reference>
<accession>A0A094WJG6</accession>
<sequence length="114" mass="13829">MNRASHSEMEFFHRRAIRQLSIKEREIYLFIIKKENQLVDIAISENHYLQLMKENPPFKAAAAHFLLDEVAIKQLMDEAQTKVDRFIEKSCNQRKWINYSNYNNKSNYNYFFVY</sequence>
<reference evidence="1 3" key="1">
    <citation type="journal article" date="2014" name="Genome Announc.">
        <title>Draft Genome Sequence of Bacillus alcalophilus AV1934, a Classic Alkaliphile Isolated from Human Feces in 1934.</title>
        <authorList>
            <person name="Attie O."/>
            <person name="Jayaprakash A."/>
            <person name="Shah H."/>
            <person name="Paulsen I.T."/>
            <person name="Morino M."/>
            <person name="Takahashi Y."/>
            <person name="Narumi I."/>
            <person name="Sachidanandam R."/>
            <person name="Satoh K."/>
            <person name="Ito M."/>
            <person name="Krulwich T.A."/>
        </authorList>
    </citation>
    <scope>NUCLEOTIDE SEQUENCE [LARGE SCALE GENOMIC DNA]</scope>
    <source>
        <strain evidence="1 3">AV1934</strain>
    </source>
</reference>
<dbReference type="OrthoDB" id="2720271at2"/>
<organism evidence="1 3">
    <name type="scientific">Alkalihalobacillus alcalophilus ATCC 27647 = CGMCC 1.3604</name>
    <dbReference type="NCBI Taxonomy" id="1218173"/>
    <lineage>
        <taxon>Bacteria</taxon>
        <taxon>Bacillati</taxon>
        <taxon>Bacillota</taxon>
        <taxon>Bacilli</taxon>
        <taxon>Bacillales</taxon>
        <taxon>Bacillaceae</taxon>
        <taxon>Alkalihalobacillus</taxon>
    </lineage>
</organism>
<comment type="caution">
    <text evidence="1">The sequence shown here is derived from an EMBL/GenBank/DDBJ whole genome shotgun (WGS) entry which is preliminary data.</text>
</comment>
<proteinExistence type="predicted"/>
<evidence type="ECO:0000313" key="4">
    <source>
        <dbReference type="Proteomes" id="UP000297014"/>
    </source>
</evidence>
<name>A0A094WJG6_ALKAL</name>
<dbReference type="RefSeq" id="WP_003322993.1">
    <property type="nucleotide sequence ID" value="NZ_ALPT02000040.1"/>
</dbReference>
<evidence type="ECO:0000313" key="3">
    <source>
        <dbReference type="Proteomes" id="UP000002754"/>
    </source>
</evidence>
<keyword evidence="3" id="KW-1185">Reference proteome</keyword>
<evidence type="ECO:0000313" key="2">
    <source>
        <dbReference type="EMBL" id="THG90288.1"/>
    </source>
</evidence>
<dbReference type="EMBL" id="JALP01000164">
    <property type="protein sequence ID" value="THG90288.1"/>
    <property type="molecule type" value="Genomic_DNA"/>
</dbReference>
<evidence type="ECO:0000313" key="1">
    <source>
        <dbReference type="EMBL" id="KGA96981.1"/>
    </source>
</evidence>